<dbReference type="SUPFAM" id="SSF53187">
    <property type="entry name" value="Zn-dependent exopeptidases"/>
    <property type="match status" value="1"/>
</dbReference>
<feature type="active site" description="Proton donor/acceptor" evidence="10">
    <location>
        <position position="263"/>
    </location>
</feature>
<dbReference type="Proteomes" id="UP001487740">
    <property type="component" value="Unassembled WGS sequence"/>
</dbReference>
<keyword evidence="5" id="KW-0479">Metal-binding</keyword>
<dbReference type="FunFam" id="3.40.630.10:FF:000084">
    <property type="entry name" value="Carboxypeptidase B2"/>
    <property type="match status" value="1"/>
</dbReference>
<comment type="similarity">
    <text evidence="2 10">Belongs to the peptidase M14 family.</text>
</comment>
<organism evidence="12 13">
    <name type="scientific">Scylla paramamosain</name>
    <name type="common">Mud crab</name>
    <dbReference type="NCBI Taxonomy" id="85552"/>
    <lineage>
        <taxon>Eukaryota</taxon>
        <taxon>Metazoa</taxon>
        <taxon>Ecdysozoa</taxon>
        <taxon>Arthropoda</taxon>
        <taxon>Crustacea</taxon>
        <taxon>Multicrustacea</taxon>
        <taxon>Malacostraca</taxon>
        <taxon>Eumalacostraca</taxon>
        <taxon>Eucarida</taxon>
        <taxon>Decapoda</taxon>
        <taxon>Pleocyemata</taxon>
        <taxon>Brachyura</taxon>
        <taxon>Eubrachyura</taxon>
        <taxon>Portunoidea</taxon>
        <taxon>Portunidae</taxon>
        <taxon>Portuninae</taxon>
        <taxon>Scylla</taxon>
    </lineage>
</organism>
<keyword evidence="7" id="KW-0378">Hydrolase</keyword>
<keyword evidence="13" id="KW-1185">Reference proteome</keyword>
<name>A0AAW0U7A3_SCYPA</name>
<dbReference type="GO" id="GO:0005615">
    <property type="term" value="C:extracellular space"/>
    <property type="evidence" value="ECO:0007669"/>
    <property type="project" value="TreeGrafter"/>
</dbReference>
<evidence type="ECO:0000313" key="13">
    <source>
        <dbReference type="Proteomes" id="UP001487740"/>
    </source>
</evidence>
<gene>
    <name evidence="12" type="ORF">O3P69_005604</name>
</gene>
<evidence type="ECO:0000256" key="9">
    <source>
        <dbReference type="ARBA" id="ARBA00023049"/>
    </source>
</evidence>
<dbReference type="SMART" id="SM00631">
    <property type="entry name" value="Zn_pept"/>
    <property type="match status" value="1"/>
</dbReference>
<keyword evidence="3" id="KW-0121">Carboxypeptidase</keyword>
<dbReference type="EMBL" id="JARAKH010000017">
    <property type="protein sequence ID" value="KAK8395611.1"/>
    <property type="molecule type" value="Genomic_DNA"/>
</dbReference>
<evidence type="ECO:0000256" key="6">
    <source>
        <dbReference type="ARBA" id="ARBA00022729"/>
    </source>
</evidence>
<keyword evidence="4" id="KW-0645">Protease</keyword>
<evidence type="ECO:0000313" key="12">
    <source>
        <dbReference type="EMBL" id="KAK8395611.1"/>
    </source>
</evidence>
<dbReference type="Pfam" id="PF00246">
    <property type="entry name" value="Peptidase_M14"/>
    <property type="match status" value="1"/>
</dbReference>
<evidence type="ECO:0000256" key="1">
    <source>
        <dbReference type="ARBA" id="ARBA00001947"/>
    </source>
</evidence>
<protein>
    <recommendedName>
        <fullName evidence="11">Peptidase M14 domain-containing protein</fullName>
    </recommendedName>
</protein>
<evidence type="ECO:0000256" key="8">
    <source>
        <dbReference type="ARBA" id="ARBA00022833"/>
    </source>
</evidence>
<dbReference type="GO" id="GO:0008270">
    <property type="term" value="F:zinc ion binding"/>
    <property type="evidence" value="ECO:0007669"/>
    <property type="project" value="InterPro"/>
</dbReference>
<dbReference type="Gene3D" id="3.40.630.10">
    <property type="entry name" value="Zn peptidases"/>
    <property type="match status" value="1"/>
</dbReference>
<comment type="cofactor">
    <cofactor evidence="1">
        <name>Zn(2+)</name>
        <dbReference type="ChEBI" id="CHEBI:29105"/>
    </cofactor>
</comment>
<dbReference type="InterPro" id="IPR000834">
    <property type="entry name" value="Peptidase_M14"/>
</dbReference>
<evidence type="ECO:0000256" key="4">
    <source>
        <dbReference type="ARBA" id="ARBA00022670"/>
    </source>
</evidence>
<keyword evidence="6" id="KW-0732">Signal</keyword>
<evidence type="ECO:0000256" key="7">
    <source>
        <dbReference type="ARBA" id="ARBA00022801"/>
    </source>
</evidence>
<evidence type="ECO:0000256" key="5">
    <source>
        <dbReference type="ARBA" id="ARBA00022723"/>
    </source>
</evidence>
<evidence type="ECO:0000259" key="11">
    <source>
        <dbReference type="PROSITE" id="PS52035"/>
    </source>
</evidence>
<dbReference type="PROSITE" id="PS52035">
    <property type="entry name" value="PEPTIDASE_M14"/>
    <property type="match status" value="1"/>
</dbReference>
<keyword evidence="8" id="KW-0862">Zinc</keyword>
<dbReference type="PRINTS" id="PR00765">
    <property type="entry name" value="CRBOXYPTASEA"/>
</dbReference>
<dbReference type="GO" id="GO:0006508">
    <property type="term" value="P:proteolysis"/>
    <property type="evidence" value="ECO:0007669"/>
    <property type="project" value="UniProtKB-KW"/>
</dbReference>
<dbReference type="AlphaFoldDB" id="A0AAW0U7A3"/>
<accession>A0AAW0U7A3</accession>
<evidence type="ECO:0000256" key="10">
    <source>
        <dbReference type="PROSITE-ProRule" id="PRU01379"/>
    </source>
</evidence>
<proteinExistence type="inferred from homology"/>
<keyword evidence="9" id="KW-0482">Metalloprotease</keyword>
<dbReference type="GO" id="GO:0004181">
    <property type="term" value="F:metallocarboxypeptidase activity"/>
    <property type="evidence" value="ECO:0007669"/>
    <property type="project" value="InterPro"/>
</dbReference>
<dbReference type="PANTHER" id="PTHR11705">
    <property type="entry name" value="PROTEASE FAMILY M14 CARBOXYPEPTIDASE A,B"/>
    <property type="match status" value="1"/>
</dbReference>
<dbReference type="PANTHER" id="PTHR11705:SF91">
    <property type="entry name" value="FI01817P-RELATED"/>
    <property type="match status" value="1"/>
</dbReference>
<comment type="caution">
    <text evidence="12">The sequence shown here is derived from an EMBL/GenBank/DDBJ whole genome shotgun (WGS) entry which is preliminary data.</text>
</comment>
<reference evidence="12 13" key="1">
    <citation type="submission" date="2023-03" db="EMBL/GenBank/DDBJ databases">
        <title>High-quality genome of Scylla paramamosain provides insights in environmental adaptation.</title>
        <authorList>
            <person name="Zhang L."/>
        </authorList>
    </citation>
    <scope>NUCLEOTIDE SEQUENCE [LARGE SCALE GENOMIC DNA]</scope>
    <source>
        <strain evidence="12">LZ_2023a</strain>
        <tissue evidence="12">Muscle</tissue>
    </source>
</reference>
<sequence>MTYVEIAWYLHELAAKSPRVELKSIGKTFENRDIWLVHIKPTAKEGTKKRDAIWMEGGIHAREWISEAVTLQLLDKLASDDTTLTRNIDIYCVPIANPDGYEYSRNTDRLWRKNRAIDPSMERDCPGVDLNRNWSTGYGVGASTNPCSEVYQGSAPFSELETRALKKEMTRVSSVNNLRLVMAVHSFGQKLYHPWGFTKKEAPNTAEMKKAGLAFAQAAAKGSRGRKGAQYEVTSSSELYLASGATDDWAKATLDVPYAYTLELPDEGLHGFVLPSNFIKPAAQDVWRGMKKLIPMVLNK</sequence>
<evidence type="ECO:0000256" key="3">
    <source>
        <dbReference type="ARBA" id="ARBA00022645"/>
    </source>
</evidence>
<evidence type="ECO:0000256" key="2">
    <source>
        <dbReference type="ARBA" id="ARBA00005988"/>
    </source>
</evidence>
<feature type="domain" description="Peptidase M14" evidence="11">
    <location>
        <begin position="1"/>
        <end position="297"/>
    </location>
</feature>